<name>A0AAJ4KWB0_LIMFE</name>
<reference evidence="1 2" key="1">
    <citation type="submission" date="2020-04" db="EMBL/GenBank/DDBJ databases">
        <title>Novel strain L. Fermentum HFD1 producer antibacterial peptides.</title>
        <authorList>
            <person name="Ozhegov G.D."/>
            <person name="Pavlova A.S."/>
            <person name="Zhuravleva D.E."/>
            <person name="Gogoleva N.V."/>
            <person name="Shagimardanova E.I."/>
            <person name="Markelova M.I."/>
            <person name="Yarullina D.R."/>
            <person name="Kayumov A.R."/>
        </authorList>
    </citation>
    <scope>NUCLEOTIDE SEQUENCE [LARGE SCALE GENOMIC DNA]</scope>
    <source>
        <strain evidence="1 2">HFD1</strain>
    </source>
</reference>
<dbReference type="AlphaFoldDB" id="A0AAJ4KWB0"/>
<protein>
    <submittedName>
        <fullName evidence="1">Uncharacterized protein</fullName>
    </submittedName>
</protein>
<accession>A0AAJ4KWB0</accession>
<dbReference type="RefSeq" id="WP_168183547.1">
    <property type="nucleotide sequence ID" value="NZ_CP050919.1"/>
</dbReference>
<dbReference type="EMBL" id="CP050919">
    <property type="protein sequence ID" value="QIX58974.1"/>
    <property type="molecule type" value="Genomic_DNA"/>
</dbReference>
<sequence>MTYEELKNQKDFDVNLNYSFNEVAILALSLDAFGSVEPIVTISKAEPFNYHPRDYRDTILDLEDWQEAVKLAQELAMTPLNERGKVINYGWIKEAQRSLRGILGRG</sequence>
<dbReference type="Proteomes" id="UP000503169">
    <property type="component" value="Chromosome"/>
</dbReference>
<proteinExistence type="predicted"/>
<evidence type="ECO:0000313" key="1">
    <source>
        <dbReference type="EMBL" id="QIX58974.1"/>
    </source>
</evidence>
<organism evidence="1 2">
    <name type="scientific">Limosilactobacillus fermentum</name>
    <name type="common">Lactobacillus fermentum</name>
    <dbReference type="NCBI Taxonomy" id="1613"/>
    <lineage>
        <taxon>Bacteria</taxon>
        <taxon>Bacillati</taxon>
        <taxon>Bacillota</taxon>
        <taxon>Bacilli</taxon>
        <taxon>Lactobacillales</taxon>
        <taxon>Lactobacillaceae</taxon>
        <taxon>Limosilactobacillus</taxon>
    </lineage>
</organism>
<evidence type="ECO:0000313" key="2">
    <source>
        <dbReference type="Proteomes" id="UP000503169"/>
    </source>
</evidence>
<gene>
    <name evidence="1" type="ORF">HCY95_01413</name>
</gene>